<proteinExistence type="predicted"/>
<keyword evidence="4" id="KW-1185">Reference proteome</keyword>
<evidence type="ECO:0008006" key="5">
    <source>
        <dbReference type="Google" id="ProtNLM"/>
    </source>
</evidence>
<name>A0ABY2BYL8_9ACTN</name>
<dbReference type="InterPro" id="IPR045865">
    <property type="entry name" value="ACT-like_dom_sf"/>
</dbReference>
<keyword evidence="2" id="KW-1133">Transmembrane helix</keyword>
<evidence type="ECO:0000256" key="2">
    <source>
        <dbReference type="SAM" id="Phobius"/>
    </source>
</evidence>
<sequence>MDKPHSSAFSRPDSSRPDSSRPDISRAVTAGTACDVCGRLPHPARLRLTLAKLAAIFPVELALHALILQMHPPYLVSVSLLALTTTALVIWVIEPSTMRLLRTWLHAPDHHARHQAQTGLRQAPSLWRIRVTLEDRAGELEHLTHGLAELDANILGLHIHPVADGVRDELVVSTPDTVRPEELLDVVTAAGGRNAHLWPTTALALVDGQTKALSLSAQVVADPAELPHAVAELLGAQQVTDPKAFEGRQLPNDGTILKIPSPWSGLYVFTRPGEPFTPAESARAQRLAQVAEASRALSPAR</sequence>
<keyword evidence="2" id="KW-0472">Membrane</keyword>
<organism evidence="3 4">
    <name type="scientific">Kribbella orskensis</name>
    <dbReference type="NCBI Taxonomy" id="2512216"/>
    <lineage>
        <taxon>Bacteria</taxon>
        <taxon>Bacillati</taxon>
        <taxon>Actinomycetota</taxon>
        <taxon>Actinomycetes</taxon>
        <taxon>Propionibacteriales</taxon>
        <taxon>Kribbellaceae</taxon>
        <taxon>Kribbella</taxon>
    </lineage>
</organism>
<keyword evidence="2" id="KW-0812">Transmembrane</keyword>
<evidence type="ECO:0000313" key="4">
    <source>
        <dbReference type="Proteomes" id="UP000295818"/>
    </source>
</evidence>
<gene>
    <name evidence="3" type="ORF">EV644_101978</name>
</gene>
<dbReference type="RefSeq" id="WP_242001007.1">
    <property type="nucleotide sequence ID" value="NZ_SLWM01000001.1"/>
</dbReference>
<evidence type="ECO:0000313" key="3">
    <source>
        <dbReference type="EMBL" id="TCO32334.1"/>
    </source>
</evidence>
<accession>A0ABY2BYL8</accession>
<comment type="caution">
    <text evidence="3">The sequence shown here is derived from an EMBL/GenBank/DDBJ whole genome shotgun (WGS) entry which is preliminary data.</text>
</comment>
<dbReference type="Proteomes" id="UP000295818">
    <property type="component" value="Unassembled WGS sequence"/>
</dbReference>
<feature type="compositionally biased region" description="Basic and acidic residues" evidence="1">
    <location>
        <begin position="13"/>
        <end position="24"/>
    </location>
</feature>
<dbReference type="SUPFAM" id="SSF55021">
    <property type="entry name" value="ACT-like"/>
    <property type="match status" value="1"/>
</dbReference>
<feature type="transmembrane region" description="Helical" evidence="2">
    <location>
        <begin position="74"/>
        <end position="93"/>
    </location>
</feature>
<protein>
    <recommendedName>
        <fullName evidence="5">ACT domain-containing protein</fullName>
    </recommendedName>
</protein>
<reference evidence="3 4" key="1">
    <citation type="journal article" date="2015" name="Stand. Genomic Sci.">
        <title>Genomic Encyclopedia of Bacterial and Archaeal Type Strains, Phase III: the genomes of soil and plant-associated and newly described type strains.</title>
        <authorList>
            <person name="Whitman W.B."/>
            <person name="Woyke T."/>
            <person name="Klenk H.P."/>
            <person name="Zhou Y."/>
            <person name="Lilburn T.G."/>
            <person name="Beck B.J."/>
            <person name="De Vos P."/>
            <person name="Vandamme P."/>
            <person name="Eisen J.A."/>
            <person name="Garrity G."/>
            <person name="Hugenholtz P."/>
            <person name="Kyrpides N.C."/>
        </authorList>
    </citation>
    <scope>NUCLEOTIDE SEQUENCE [LARGE SCALE GENOMIC DNA]</scope>
    <source>
        <strain evidence="3 4">VKM Ac-2538</strain>
    </source>
</reference>
<feature type="region of interest" description="Disordered" evidence="1">
    <location>
        <begin position="1"/>
        <end position="24"/>
    </location>
</feature>
<dbReference type="EMBL" id="SLWM01000001">
    <property type="protein sequence ID" value="TCO32334.1"/>
    <property type="molecule type" value="Genomic_DNA"/>
</dbReference>
<feature type="compositionally biased region" description="Low complexity" evidence="1">
    <location>
        <begin position="1"/>
        <end position="12"/>
    </location>
</feature>
<evidence type="ECO:0000256" key="1">
    <source>
        <dbReference type="SAM" id="MobiDB-lite"/>
    </source>
</evidence>